<dbReference type="Proteomes" id="UP001642720">
    <property type="component" value="Unassembled WGS sequence"/>
</dbReference>
<name>A0ABY2GQ60_9HYPO</name>
<dbReference type="RefSeq" id="XP_073553638.1">
    <property type="nucleotide sequence ID" value="XM_073707857.1"/>
</dbReference>
<feature type="transmembrane region" description="Helical" evidence="1">
    <location>
        <begin position="7"/>
        <end position="26"/>
    </location>
</feature>
<dbReference type="EMBL" id="PPTA01000034">
    <property type="protein sequence ID" value="TFA97436.1"/>
    <property type="molecule type" value="Genomic_DNA"/>
</dbReference>
<reference evidence="2 3" key="1">
    <citation type="submission" date="2018-01" db="EMBL/GenBank/DDBJ databases">
        <title>Genome characterization of the sugarcane-associated fungus Trichoderma ghanense CCMA-1212 and their application in lignocelulose bioconversion.</title>
        <authorList>
            <person name="Steindorff A.S."/>
            <person name="Mendes T.D."/>
            <person name="Vilela E.S.D."/>
            <person name="Rodrigues D.S."/>
            <person name="Formighieri E.F."/>
            <person name="Melo I.S."/>
            <person name="Favaro L.C.L."/>
        </authorList>
    </citation>
    <scope>NUCLEOTIDE SEQUENCE [LARGE SCALE GENOMIC DNA]</scope>
    <source>
        <strain evidence="2 3">CCMA-1212</strain>
    </source>
</reference>
<evidence type="ECO:0000313" key="2">
    <source>
        <dbReference type="EMBL" id="TFA97436.1"/>
    </source>
</evidence>
<keyword evidence="1" id="KW-0472">Membrane</keyword>
<comment type="caution">
    <text evidence="2">The sequence shown here is derived from an EMBL/GenBank/DDBJ whole genome shotgun (WGS) entry which is preliminary data.</text>
</comment>
<keyword evidence="1" id="KW-0812">Transmembrane</keyword>
<gene>
    <name evidence="2" type="ORF">CCMA1212_010830</name>
</gene>
<evidence type="ECO:0000313" key="3">
    <source>
        <dbReference type="Proteomes" id="UP001642720"/>
    </source>
</evidence>
<accession>A0ABY2GQ60</accession>
<protein>
    <submittedName>
        <fullName evidence="2">Uncharacterized protein</fullName>
    </submittedName>
</protein>
<proteinExistence type="predicted"/>
<organism evidence="2 3">
    <name type="scientific">Trichoderma ghanense</name>
    <dbReference type="NCBI Taxonomy" id="65468"/>
    <lineage>
        <taxon>Eukaryota</taxon>
        <taxon>Fungi</taxon>
        <taxon>Dikarya</taxon>
        <taxon>Ascomycota</taxon>
        <taxon>Pezizomycotina</taxon>
        <taxon>Sordariomycetes</taxon>
        <taxon>Hypocreomycetidae</taxon>
        <taxon>Hypocreales</taxon>
        <taxon>Hypocreaceae</taxon>
        <taxon>Trichoderma</taxon>
    </lineage>
</organism>
<keyword evidence="1" id="KW-1133">Transmembrane helix</keyword>
<dbReference type="GeneID" id="300582307"/>
<sequence length="215" mass="24322">MNTMIRLIPYIIAFAAALVTLGFRFYQSKTSMSTIKHPHNSEIFVNPPSCAKTEEERFRVSFGVEPGGVVNGWPSKGGVYILESCLGIDLDFLKLDRFQKTRQPPQSGPEAAAEEEAHCNRMRQLGAVWWESEVQWVEHKVGAPSNPSLRPRFIKVGWPAGGGVWVLNITDHEAWLRGAGIIYTAYNMEERCRLIKQLGGVFYENPKDWLDIELL</sequence>
<keyword evidence="3" id="KW-1185">Reference proteome</keyword>
<evidence type="ECO:0000256" key="1">
    <source>
        <dbReference type="SAM" id="Phobius"/>
    </source>
</evidence>